<reference evidence="2" key="1">
    <citation type="submission" date="2019-03" db="EMBL/GenBank/DDBJ databases">
        <title>Whole genome analysis of nitrate-reducing bacteria Marinobacter hydrocarbonoclasticus YB03.</title>
        <authorList>
            <person name="Azam A.H."/>
            <person name="Yuk S.R."/>
            <person name="Kamarisima K."/>
            <person name="Miyanaga K."/>
            <person name="Tanji Y."/>
        </authorList>
    </citation>
    <scope>NUCLEOTIDE SEQUENCE</scope>
    <source>
        <strain evidence="2">YB03</strain>
    </source>
</reference>
<dbReference type="AlphaFoldDB" id="A0A455WG57"/>
<proteinExistence type="predicted"/>
<dbReference type="EMBL" id="AP019537">
    <property type="protein sequence ID" value="BBJ05213.1"/>
    <property type="molecule type" value="Genomic_DNA"/>
</dbReference>
<evidence type="ECO:0008006" key="3">
    <source>
        <dbReference type="Google" id="ProtNLM"/>
    </source>
</evidence>
<organism evidence="2">
    <name type="scientific">Marinobacter nauticus</name>
    <name type="common">Marinobacter hydrocarbonoclasticus</name>
    <name type="synonym">Marinobacter aquaeolei</name>
    <dbReference type="NCBI Taxonomy" id="2743"/>
    <lineage>
        <taxon>Bacteria</taxon>
        <taxon>Pseudomonadati</taxon>
        <taxon>Pseudomonadota</taxon>
        <taxon>Gammaproteobacteria</taxon>
        <taxon>Pseudomonadales</taxon>
        <taxon>Marinobacteraceae</taxon>
        <taxon>Marinobacter</taxon>
    </lineage>
</organism>
<gene>
    <name evidence="2" type="ORF">YBY_30620</name>
</gene>
<dbReference type="SUPFAM" id="SSF158855">
    <property type="entry name" value="Lipase chaperone-like"/>
    <property type="match status" value="1"/>
</dbReference>
<name>A0A455WG57_MARNT</name>
<protein>
    <recommendedName>
        <fullName evidence="3">Lipase modulator</fullName>
    </recommendedName>
</protein>
<accession>A0A455WG57</accession>
<evidence type="ECO:0000256" key="1">
    <source>
        <dbReference type="SAM" id="MobiDB-lite"/>
    </source>
</evidence>
<feature type="region of interest" description="Disordered" evidence="1">
    <location>
        <begin position="34"/>
        <end position="57"/>
    </location>
</feature>
<evidence type="ECO:0000313" key="2">
    <source>
        <dbReference type="EMBL" id="BBJ05213.1"/>
    </source>
</evidence>
<sequence>MRAQSWIVLAAFTGLTMAGGIYIAQEAGNSDVQKRAQALEARQPQAISPHGDSTRQARDRVLELAVKYLETYGETIHNPSTQAQLYNERRALIDADPGNGAQLFRDAVETAFPDTAAQILTLMANLDRYHEWLDDNELRLQALQPLQRETELWQQREALFGALASQIWGEEASFLEEKSQRFQQAVSNLEESGELQLTELAHQLHTSAEEIYGSDMTRQFAGSGALGHALFSLDSVQSHLQQLPPDQRQQTITDLRRQFGYPEDALERMAKQDQIREEKWQNGNAYMEKRQDLSRRLAGEELESELNRLREEHFGIAAPTIAREEEEGFYRFERPRRYGLN</sequence>